<dbReference type="Pfam" id="PF00127">
    <property type="entry name" value="Copper-bind"/>
    <property type="match status" value="1"/>
</dbReference>
<organism evidence="5 6">
    <name type="scientific">Agitococcus lubricus</name>
    <dbReference type="NCBI Taxonomy" id="1077255"/>
    <lineage>
        <taxon>Bacteria</taxon>
        <taxon>Pseudomonadati</taxon>
        <taxon>Pseudomonadota</taxon>
        <taxon>Gammaproteobacteria</taxon>
        <taxon>Moraxellales</taxon>
        <taxon>Moraxellaceae</taxon>
        <taxon>Agitococcus</taxon>
    </lineage>
</organism>
<dbReference type="RefSeq" id="WP_204509341.1">
    <property type="nucleotide sequence ID" value="NZ_QAON01000011.1"/>
</dbReference>
<accession>A0A2T5IX66</accession>
<evidence type="ECO:0000256" key="2">
    <source>
        <dbReference type="ARBA" id="ARBA00023008"/>
    </source>
</evidence>
<dbReference type="InterPro" id="IPR008972">
    <property type="entry name" value="Cupredoxin"/>
</dbReference>
<name>A0A2T5IX66_9GAMM</name>
<evidence type="ECO:0000313" key="5">
    <source>
        <dbReference type="EMBL" id="PTQ88543.1"/>
    </source>
</evidence>
<keyword evidence="1" id="KW-0479">Metal-binding</keyword>
<sequence>MNSKKHNLLALALVIPTLFSPLLVWAHGDEHLDPNMKVDNPITAQTQAVGQQGMPRDVSRTIEIGMNDMLRFNPDNLLVKQGETIRLRITNNGKIPHEFVLGTRDEIMQHAQMMKSMPTMVHSSANIAHVLPSKSTDIIWQFSQAGEFVFACLIPGHLPAGMEGKITVTASPEQSSSATPVAATELKTEATDTTTAVDDRYTQGEIRKVDTAQGKLTIKHGDIKNLGMLGMTMVFRVKDPAMVKTVKAGDAVQFVVELEKGLMVITELKKVTGK</sequence>
<feature type="domain" description="Blue (type 1) copper" evidence="4">
    <location>
        <begin position="63"/>
        <end position="168"/>
    </location>
</feature>
<dbReference type="GO" id="GO:0005507">
    <property type="term" value="F:copper ion binding"/>
    <property type="evidence" value="ECO:0007669"/>
    <property type="project" value="InterPro"/>
</dbReference>
<dbReference type="PANTHER" id="PTHR38439:SF3">
    <property type="entry name" value="COPPER-RESISTANT CUPROPROTEIN COPI"/>
    <property type="match status" value="1"/>
</dbReference>
<dbReference type="InterPro" id="IPR050845">
    <property type="entry name" value="Cu-binding_ET"/>
</dbReference>
<dbReference type="CDD" id="cd04211">
    <property type="entry name" value="Cupredoxin_like_2"/>
    <property type="match status" value="1"/>
</dbReference>
<protein>
    <submittedName>
        <fullName evidence="5">Putative cupredoxin-like copper-binding protein</fullName>
    </submittedName>
</protein>
<dbReference type="GO" id="GO:0009055">
    <property type="term" value="F:electron transfer activity"/>
    <property type="evidence" value="ECO:0007669"/>
    <property type="project" value="InterPro"/>
</dbReference>
<dbReference type="PANTHER" id="PTHR38439">
    <property type="entry name" value="AURACYANIN-B"/>
    <property type="match status" value="1"/>
</dbReference>
<dbReference type="Proteomes" id="UP000244223">
    <property type="component" value="Unassembled WGS sequence"/>
</dbReference>
<evidence type="ECO:0000259" key="4">
    <source>
        <dbReference type="Pfam" id="PF00127"/>
    </source>
</evidence>
<keyword evidence="2" id="KW-0186">Copper</keyword>
<evidence type="ECO:0000313" key="6">
    <source>
        <dbReference type="Proteomes" id="UP000244223"/>
    </source>
</evidence>
<keyword evidence="6" id="KW-1185">Reference proteome</keyword>
<feature type="chain" id="PRO_5031487779" evidence="3">
    <location>
        <begin position="27"/>
        <end position="274"/>
    </location>
</feature>
<dbReference type="SUPFAM" id="SSF49503">
    <property type="entry name" value="Cupredoxins"/>
    <property type="match status" value="1"/>
</dbReference>
<comment type="caution">
    <text evidence="5">The sequence shown here is derived from an EMBL/GenBank/DDBJ whole genome shotgun (WGS) entry which is preliminary data.</text>
</comment>
<evidence type="ECO:0000256" key="1">
    <source>
        <dbReference type="ARBA" id="ARBA00022723"/>
    </source>
</evidence>
<evidence type="ECO:0000256" key="3">
    <source>
        <dbReference type="SAM" id="SignalP"/>
    </source>
</evidence>
<dbReference type="InterPro" id="IPR021647">
    <property type="entry name" value="CusF_Ec"/>
</dbReference>
<dbReference type="InterPro" id="IPR033138">
    <property type="entry name" value="Cu_oxidase_CS"/>
</dbReference>
<keyword evidence="3" id="KW-0732">Signal</keyword>
<feature type="signal peptide" evidence="3">
    <location>
        <begin position="1"/>
        <end position="26"/>
    </location>
</feature>
<dbReference type="InterPro" id="IPR000923">
    <property type="entry name" value="BlueCu_1"/>
</dbReference>
<dbReference type="PROSITE" id="PS00079">
    <property type="entry name" value="MULTICOPPER_OXIDASE1"/>
    <property type="match status" value="1"/>
</dbReference>
<reference evidence="5 6" key="1">
    <citation type="submission" date="2018-04" db="EMBL/GenBank/DDBJ databases">
        <title>Genomic Encyclopedia of Archaeal and Bacterial Type Strains, Phase II (KMG-II): from individual species to whole genera.</title>
        <authorList>
            <person name="Goeker M."/>
        </authorList>
    </citation>
    <scope>NUCLEOTIDE SEQUENCE [LARGE SCALE GENOMIC DNA]</scope>
    <source>
        <strain evidence="5 6">DSM 5822</strain>
    </source>
</reference>
<proteinExistence type="predicted"/>
<dbReference type="InterPro" id="IPR042230">
    <property type="entry name" value="CusF_sf"/>
</dbReference>
<gene>
    <name evidence="5" type="ORF">C8N29_11166</name>
</gene>
<dbReference type="Pfam" id="PF11604">
    <property type="entry name" value="CusF_Ec"/>
    <property type="match status" value="1"/>
</dbReference>
<dbReference type="EMBL" id="QAON01000011">
    <property type="protein sequence ID" value="PTQ88543.1"/>
    <property type="molecule type" value="Genomic_DNA"/>
</dbReference>
<dbReference type="Gene3D" id="2.40.50.320">
    <property type="entry name" value="Copper binding periplasmic protein CusF"/>
    <property type="match status" value="1"/>
</dbReference>
<dbReference type="AlphaFoldDB" id="A0A2T5IX66"/>
<dbReference type="Gene3D" id="2.60.40.420">
    <property type="entry name" value="Cupredoxins - blue copper proteins"/>
    <property type="match status" value="1"/>
</dbReference>